<dbReference type="InterPro" id="IPR052159">
    <property type="entry name" value="Competence_DNA_uptake"/>
</dbReference>
<dbReference type="Proteomes" id="UP000596929">
    <property type="component" value="Unassembled WGS sequence"/>
</dbReference>
<dbReference type="InterPro" id="IPR036866">
    <property type="entry name" value="RibonucZ/Hydroxyglut_hydro"/>
</dbReference>
<dbReference type="InterPro" id="IPR001279">
    <property type="entry name" value="Metallo-B-lactamas"/>
</dbReference>
<keyword evidence="1" id="KW-0732">Signal</keyword>
<gene>
    <name evidence="3" type="ORF">H8S20_19900</name>
</gene>
<evidence type="ECO:0000256" key="1">
    <source>
        <dbReference type="SAM" id="SignalP"/>
    </source>
</evidence>
<evidence type="ECO:0000313" key="4">
    <source>
        <dbReference type="Proteomes" id="UP000596929"/>
    </source>
</evidence>
<dbReference type="RefSeq" id="WP_186861168.1">
    <property type="nucleotide sequence ID" value="NZ_JACOOO010000052.1"/>
</dbReference>
<evidence type="ECO:0000313" key="3">
    <source>
        <dbReference type="EMBL" id="MBC5631087.1"/>
    </source>
</evidence>
<dbReference type="SMART" id="SM00849">
    <property type="entry name" value="Lactamase_B"/>
    <property type="match status" value="1"/>
</dbReference>
<evidence type="ECO:0000259" key="2">
    <source>
        <dbReference type="SMART" id="SM00849"/>
    </source>
</evidence>
<feature type="chain" id="PRO_5045478828" evidence="1">
    <location>
        <begin position="27"/>
        <end position="281"/>
    </location>
</feature>
<proteinExistence type="predicted"/>
<comment type="caution">
    <text evidence="3">The sequence shown here is derived from an EMBL/GenBank/DDBJ whole genome shotgun (WGS) entry which is preliminary data.</text>
</comment>
<organism evidence="3 4">
    <name type="scientific">Clostridium hominis</name>
    <dbReference type="NCBI Taxonomy" id="2763036"/>
    <lineage>
        <taxon>Bacteria</taxon>
        <taxon>Bacillati</taxon>
        <taxon>Bacillota</taxon>
        <taxon>Clostridia</taxon>
        <taxon>Eubacteriales</taxon>
        <taxon>Clostridiaceae</taxon>
        <taxon>Clostridium</taxon>
    </lineage>
</organism>
<sequence>MRFFKFLPIIFIILLCSCTVPPSSSTQLMEVHFIDVGQGDAILVQVNNKNLLIDSGPKESSSNLFNYLNSLNINKLDYVIATHPHEDHIGNMYSVIKKFDIGEFFAPKVTHTSKSFERMVESLISKNQKINVFDTNTTSINLGKSIHISIYSPSPKDYGDNLNLYSAVFRIQYGSTSFLFTGDSEKNNEEEILNSDSSIRSNVLKIAHHGSSTSTSQSFWEAVNPEIAIISVGKDNSYNHPNSQILKLTSSLGTKVYRTDKDGTVTLISDGTNIYKKTSSK</sequence>
<keyword evidence="4" id="KW-1185">Reference proteome</keyword>
<dbReference type="InterPro" id="IPR035681">
    <property type="entry name" value="ComA-like_MBL"/>
</dbReference>
<dbReference type="EMBL" id="JACOOO010000052">
    <property type="protein sequence ID" value="MBC5631087.1"/>
    <property type="molecule type" value="Genomic_DNA"/>
</dbReference>
<name>A0ABR7DI99_9CLOT</name>
<dbReference type="PROSITE" id="PS51257">
    <property type="entry name" value="PROKAR_LIPOPROTEIN"/>
    <property type="match status" value="1"/>
</dbReference>
<dbReference type="SUPFAM" id="SSF56281">
    <property type="entry name" value="Metallo-hydrolase/oxidoreductase"/>
    <property type="match status" value="1"/>
</dbReference>
<protein>
    <submittedName>
        <fullName evidence="3">MBL fold metallo-hydrolase</fullName>
    </submittedName>
</protein>
<dbReference type="PANTHER" id="PTHR30619:SF1">
    <property type="entry name" value="RECOMBINATION PROTEIN 2"/>
    <property type="match status" value="1"/>
</dbReference>
<feature type="domain" description="Metallo-beta-lactamase" evidence="2">
    <location>
        <begin position="38"/>
        <end position="234"/>
    </location>
</feature>
<dbReference type="Gene3D" id="3.60.15.10">
    <property type="entry name" value="Ribonuclease Z/Hydroxyacylglutathione hydrolase-like"/>
    <property type="match status" value="1"/>
</dbReference>
<accession>A0ABR7DI99</accession>
<dbReference type="Pfam" id="PF00753">
    <property type="entry name" value="Lactamase_B"/>
    <property type="match status" value="1"/>
</dbReference>
<reference evidence="3 4" key="1">
    <citation type="submission" date="2020-08" db="EMBL/GenBank/DDBJ databases">
        <title>Genome public.</title>
        <authorList>
            <person name="Liu C."/>
            <person name="Sun Q."/>
        </authorList>
    </citation>
    <scope>NUCLEOTIDE SEQUENCE [LARGE SCALE GENOMIC DNA]</scope>
    <source>
        <strain evidence="3 4">NSJ-6</strain>
    </source>
</reference>
<dbReference type="CDD" id="cd07731">
    <property type="entry name" value="ComA-like_MBL-fold"/>
    <property type="match status" value="1"/>
</dbReference>
<feature type="signal peptide" evidence="1">
    <location>
        <begin position="1"/>
        <end position="26"/>
    </location>
</feature>
<dbReference type="PANTHER" id="PTHR30619">
    <property type="entry name" value="DNA INTERNALIZATION/COMPETENCE PROTEIN COMEC/REC2"/>
    <property type="match status" value="1"/>
</dbReference>